<comment type="subunit">
    <text evidence="8">Homodimer.</text>
</comment>
<dbReference type="PANTHER" id="PTHR11766">
    <property type="entry name" value="TYROSYL-TRNA SYNTHETASE"/>
    <property type="match status" value="1"/>
</dbReference>
<dbReference type="InterPro" id="IPR002305">
    <property type="entry name" value="aa-tRNA-synth_Ic"/>
</dbReference>
<keyword evidence="4 9" id="KW-0694">RNA-binding</keyword>
<proteinExistence type="inferred from homology"/>
<feature type="short sequence motif" description="'HIGH' region" evidence="8">
    <location>
        <begin position="41"/>
        <end position="50"/>
    </location>
</feature>
<dbReference type="EC" id="6.1.1.1" evidence="8"/>
<keyword evidence="5 8" id="KW-0648">Protein biosynthesis</keyword>
<dbReference type="Gene3D" id="1.10.240.10">
    <property type="entry name" value="Tyrosyl-Transfer RNA Synthetase"/>
    <property type="match status" value="1"/>
</dbReference>
<dbReference type="SUPFAM" id="SSF52374">
    <property type="entry name" value="Nucleotidylyl transferase"/>
    <property type="match status" value="1"/>
</dbReference>
<feature type="binding site" evidence="8">
    <location>
        <position position="36"/>
    </location>
    <ligand>
        <name>L-tyrosine</name>
        <dbReference type="ChEBI" id="CHEBI:58315"/>
    </ligand>
</feature>
<dbReference type="EMBL" id="FSQZ01000001">
    <property type="protein sequence ID" value="SIN71597.1"/>
    <property type="molecule type" value="Genomic_DNA"/>
</dbReference>
<dbReference type="Pfam" id="PF22421">
    <property type="entry name" value="SYY_C-terminal"/>
    <property type="match status" value="1"/>
</dbReference>
<dbReference type="InterPro" id="IPR036986">
    <property type="entry name" value="S4_RNA-bd_sf"/>
</dbReference>
<evidence type="ECO:0000256" key="4">
    <source>
        <dbReference type="ARBA" id="ARBA00022884"/>
    </source>
</evidence>
<feature type="binding site" evidence="8">
    <location>
        <position position="178"/>
    </location>
    <ligand>
        <name>L-tyrosine</name>
        <dbReference type="ChEBI" id="CHEBI:58315"/>
    </ligand>
</feature>
<gene>
    <name evidence="8" type="primary">tyrS</name>
    <name evidence="11" type="ORF">SAMN05444368_1443</name>
</gene>
<evidence type="ECO:0000256" key="8">
    <source>
        <dbReference type="HAMAP-Rule" id="MF_02006"/>
    </source>
</evidence>
<dbReference type="Pfam" id="PF00579">
    <property type="entry name" value="tRNA-synt_1b"/>
    <property type="match status" value="1"/>
</dbReference>
<dbReference type="InterPro" id="IPR024107">
    <property type="entry name" value="Tyr-tRNA-ligase_bac_1"/>
</dbReference>
<protein>
    <recommendedName>
        <fullName evidence="8">Tyrosine--tRNA ligase</fullName>
        <ecNumber evidence="8">6.1.1.1</ecNumber>
    </recommendedName>
    <alternativeName>
        <fullName evidence="8">Tyrosyl-tRNA synthetase</fullName>
        <shortName evidence="8">TyrRS</shortName>
    </alternativeName>
</protein>
<dbReference type="PROSITE" id="PS00178">
    <property type="entry name" value="AA_TRNA_LIGASE_I"/>
    <property type="match status" value="1"/>
</dbReference>
<dbReference type="InterPro" id="IPR001412">
    <property type="entry name" value="aa-tRNA-synth_I_CS"/>
</dbReference>
<dbReference type="CDD" id="cd00165">
    <property type="entry name" value="S4"/>
    <property type="match status" value="1"/>
</dbReference>
<evidence type="ECO:0000313" key="12">
    <source>
        <dbReference type="Proteomes" id="UP000185093"/>
    </source>
</evidence>
<dbReference type="PRINTS" id="PR01040">
    <property type="entry name" value="TRNASYNTHTYR"/>
</dbReference>
<reference evidence="11 12" key="1">
    <citation type="submission" date="2016-11" db="EMBL/GenBank/DDBJ databases">
        <authorList>
            <person name="Varghese N."/>
            <person name="Submissions S."/>
        </authorList>
    </citation>
    <scope>NUCLEOTIDE SEQUENCE [LARGE SCALE GENOMIC DNA]</scope>
    <source>
        <strain evidence="11 12">DSM 20664</strain>
    </source>
</reference>
<keyword evidence="6 8" id="KW-0030">Aminoacyl-tRNA synthetase</keyword>
<comment type="function">
    <text evidence="8">Catalyzes the attachment of tyrosine to tRNA(Tyr) in a two-step reaction: tyrosine is first activated by ATP to form Tyr-AMP and then transferred to the acceptor end of tRNA(Tyr).</text>
</comment>
<dbReference type="InterPro" id="IPR054608">
    <property type="entry name" value="SYY-like_C"/>
</dbReference>
<evidence type="ECO:0000256" key="6">
    <source>
        <dbReference type="ARBA" id="ARBA00023146"/>
    </source>
</evidence>
<dbReference type="Gene3D" id="3.10.290.10">
    <property type="entry name" value="RNA-binding S4 domain"/>
    <property type="match status" value="1"/>
</dbReference>
<keyword evidence="12" id="KW-1185">Reference proteome</keyword>
<evidence type="ECO:0000256" key="1">
    <source>
        <dbReference type="ARBA" id="ARBA00022598"/>
    </source>
</evidence>
<dbReference type="Proteomes" id="UP000185093">
    <property type="component" value="Unassembled WGS sequence"/>
</dbReference>
<evidence type="ECO:0000256" key="5">
    <source>
        <dbReference type="ARBA" id="ARBA00022917"/>
    </source>
</evidence>
<feature type="binding site" evidence="8">
    <location>
        <position position="174"/>
    </location>
    <ligand>
        <name>L-tyrosine</name>
        <dbReference type="ChEBI" id="CHEBI:58315"/>
    </ligand>
</feature>
<comment type="similarity">
    <text evidence="8">Belongs to the class-I aminoacyl-tRNA synthetase family. TyrS type 1 subfamily.</text>
</comment>
<dbReference type="SMART" id="SM00363">
    <property type="entry name" value="S4"/>
    <property type="match status" value="1"/>
</dbReference>
<evidence type="ECO:0000256" key="9">
    <source>
        <dbReference type="PROSITE-ProRule" id="PRU00182"/>
    </source>
</evidence>
<name>A0ABY1JE58_9BACT</name>
<evidence type="ECO:0000259" key="10">
    <source>
        <dbReference type="SMART" id="SM00363"/>
    </source>
</evidence>
<dbReference type="PROSITE" id="PS50889">
    <property type="entry name" value="S4"/>
    <property type="match status" value="1"/>
</dbReference>
<keyword evidence="1 8" id="KW-0436">Ligase</keyword>
<dbReference type="InterPro" id="IPR002307">
    <property type="entry name" value="Tyr-tRNA-ligase"/>
</dbReference>
<evidence type="ECO:0000256" key="3">
    <source>
        <dbReference type="ARBA" id="ARBA00022840"/>
    </source>
</evidence>
<dbReference type="PANTHER" id="PTHR11766:SF0">
    <property type="entry name" value="TYROSINE--TRNA LIGASE, MITOCHONDRIAL"/>
    <property type="match status" value="1"/>
</dbReference>
<dbReference type="InterPro" id="IPR002942">
    <property type="entry name" value="S4_RNA-bd"/>
</dbReference>
<evidence type="ECO:0000256" key="2">
    <source>
        <dbReference type="ARBA" id="ARBA00022741"/>
    </source>
</evidence>
<dbReference type="CDD" id="cd00805">
    <property type="entry name" value="TyrRS_core"/>
    <property type="match status" value="1"/>
</dbReference>
<dbReference type="InterPro" id="IPR014729">
    <property type="entry name" value="Rossmann-like_a/b/a_fold"/>
</dbReference>
<keyword evidence="3 8" id="KW-0067">ATP-binding</keyword>
<comment type="subcellular location">
    <subcellularLocation>
        <location evidence="8">Cytoplasm</location>
    </subcellularLocation>
</comment>
<keyword evidence="2 8" id="KW-0547">Nucleotide-binding</keyword>
<keyword evidence="8" id="KW-0963">Cytoplasm</keyword>
<feature type="binding site" evidence="8">
    <location>
        <position position="237"/>
    </location>
    <ligand>
        <name>ATP</name>
        <dbReference type="ChEBI" id="CHEBI:30616"/>
    </ligand>
</feature>
<feature type="short sequence motif" description="'KMSKS' region" evidence="8">
    <location>
        <begin position="234"/>
        <end position="238"/>
    </location>
</feature>
<evidence type="ECO:0000313" key="11">
    <source>
        <dbReference type="EMBL" id="SIN71597.1"/>
    </source>
</evidence>
<dbReference type="HAMAP" id="MF_02006">
    <property type="entry name" value="Tyr_tRNA_synth_type1"/>
    <property type="match status" value="1"/>
</dbReference>
<evidence type="ECO:0000256" key="7">
    <source>
        <dbReference type="ARBA" id="ARBA00048248"/>
    </source>
</evidence>
<dbReference type="SUPFAM" id="SSF55174">
    <property type="entry name" value="Alpha-L RNA-binding motif"/>
    <property type="match status" value="1"/>
</dbReference>
<comment type="caution">
    <text evidence="11">The sequence shown here is derived from an EMBL/GenBank/DDBJ whole genome shotgun (WGS) entry which is preliminary data.</text>
</comment>
<accession>A0ABY1JE58</accession>
<organism evidence="11 12">
    <name type="scientific">Acetomicrobium flavidum</name>
    <dbReference type="NCBI Taxonomy" id="49896"/>
    <lineage>
        <taxon>Bacteria</taxon>
        <taxon>Thermotogati</taxon>
        <taxon>Synergistota</taxon>
        <taxon>Synergistia</taxon>
        <taxon>Synergistales</taxon>
        <taxon>Acetomicrobiaceae</taxon>
        <taxon>Acetomicrobium</taxon>
    </lineage>
</organism>
<dbReference type="InterPro" id="IPR024088">
    <property type="entry name" value="Tyr-tRNA-ligase_bac-type"/>
</dbReference>
<dbReference type="NCBIfam" id="TIGR00234">
    <property type="entry name" value="tyrS"/>
    <property type="match status" value="1"/>
</dbReference>
<sequence>MPKDVVQILQERGFMEWCSDPEELSTVFKARLVSGYIGFDPTADSLHVGHLVPIMGLAWLQRAGHQPIAVAGGGTGLIGDPSGKTKERQLLTLEQVESNMASIKKQIEHFLDFNCGESSAKIVNNYTWLSKLGLLEFLRDIGKYFTVNFMIARDYVKTRLEDPDKFITYTEFSYILLQAYDFYHLYKHENCILQMGGNDQQVNIIAGIDLIRKKLGGKAYGLTYPLLLTASGQKFGKTEEGTVWLSPSRTTPYKFYQYWINTDDRDVPKFLKLFTFLPLDEIDSIMAEHNDHPEMRLAQRKLAYEVTRVVHGDKAVERVKKVSEILFGESYTLEDLTQDLLEEIRLEVPSGHASEVPSSLVDIMTKVGACSSKSEARRLIRSGAVTINGEKVLDENCMVSENDFLYGKYLLLKLGKKRYHLIELNR</sequence>
<dbReference type="Gene3D" id="3.40.50.620">
    <property type="entry name" value="HUPs"/>
    <property type="match status" value="1"/>
</dbReference>
<comment type="catalytic activity">
    <reaction evidence="7 8">
        <text>tRNA(Tyr) + L-tyrosine + ATP = L-tyrosyl-tRNA(Tyr) + AMP + diphosphate + H(+)</text>
        <dbReference type="Rhea" id="RHEA:10220"/>
        <dbReference type="Rhea" id="RHEA-COMP:9706"/>
        <dbReference type="Rhea" id="RHEA-COMP:9707"/>
        <dbReference type="ChEBI" id="CHEBI:15378"/>
        <dbReference type="ChEBI" id="CHEBI:30616"/>
        <dbReference type="ChEBI" id="CHEBI:33019"/>
        <dbReference type="ChEBI" id="CHEBI:58315"/>
        <dbReference type="ChEBI" id="CHEBI:78442"/>
        <dbReference type="ChEBI" id="CHEBI:78536"/>
        <dbReference type="ChEBI" id="CHEBI:456215"/>
        <dbReference type="EC" id="6.1.1.1"/>
    </reaction>
</comment>
<feature type="domain" description="RNA-binding S4" evidence="10">
    <location>
        <begin position="359"/>
        <end position="420"/>
    </location>
</feature>
<dbReference type="RefSeq" id="WP_074199766.1">
    <property type="nucleotide sequence ID" value="NZ_DAONBL010000013.1"/>
</dbReference>